<evidence type="ECO:0000313" key="2">
    <source>
        <dbReference type="EMBL" id="SHJ42473.1"/>
    </source>
</evidence>
<dbReference type="InterPro" id="IPR032342">
    <property type="entry name" value="DUF4861"/>
</dbReference>
<accession>A0A1M6J6X7</accession>
<evidence type="ECO:0000313" key="4">
    <source>
        <dbReference type="Proteomes" id="UP000286075"/>
    </source>
</evidence>
<dbReference type="Pfam" id="PF16153">
    <property type="entry name" value="DUF4861"/>
    <property type="match status" value="1"/>
</dbReference>
<dbReference type="OrthoDB" id="846806at2"/>
<keyword evidence="3" id="KW-1185">Reference proteome</keyword>
<dbReference type="Proteomes" id="UP000184192">
    <property type="component" value="Unassembled WGS sequence"/>
</dbReference>
<reference evidence="1 4" key="3">
    <citation type="submission" date="2018-08" db="EMBL/GenBank/DDBJ databases">
        <title>A genome reference for cultivated species of the human gut microbiota.</title>
        <authorList>
            <person name="Zou Y."/>
            <person name="Xue W."/>
            <person name="Luo G."/>
        </authorList>
    </citation>
    <scope>NUCLEOTIDE SEQUENCE [LARGE SCALE GENOMIC DNA]</scope>
    <source>
        <strain evidence="1 4">OF03-9BH</strain>
    </source>
</reference>
<dbReference type="RefSeq" id="WP_025831750.1">
    <property type="nucleotide sequence ID" value="NZ_CABMFG010000022.1"/>
</dbReference>
<dbReference type="PROSITE" id="PS51257">
    <property type="entry name" value="PROKAR_LIPOPROTEIN"/>
    <property type="match status" value="1"/>
</dbReference>
<dbReference type="GeneID" id="92713807"/>
<proteinExistence type="predicted"/>
<evidence type="ECO:0000313" key="3">
    <source>
        <dbReference type="Proteomes" id="UP000184192"/>
    </source>
</evidence>
<sequence>MNIKYYFTVSCFILSGGLAVLTGCTSPQPLKEFTIENTLNVNREDEALILTRTQLNPTDNLLQPAITNEQGKYIPCQLDDLDGDGKWDELAFVYTLAPSEKTKLNIQWLKPEEYPVFTPRTNIRYGKMTSPGVIEELSKDVHDKYNLPRGSEMYPYQMDGPVWENDKMGFRQYFDGRNCCDVFGKRIPEMVLDTVGINAEGHPANTYQVVREWGCDILSAANSFGLGGLAMQIPDSLVRMGVPASLTEDVIDSTFYELVTEGPVRSIIRLSYDGWQIKDSKINLCEEVSIWAGRYGYEKKIRTSPLPQDYFLVSGIVNNLNTQPFTKEEYEGKQHAILTHDKQTVNGSFYFGMGLLVPATNLVETFHTPEENADIIKTWCVKMKPDANGEYNFRIYAAWELRDEQFREREAFTALIAHEAQRINHPVIIHL</sequence>
<dbReference type="AlphaFoldDB" id="A0A1M6J6X7"/>
<protein>
    <submittedName>
        <fullName evidence="1">DUF4861 domain-containing protein</fullName>
    </submittedName>
</protein>
<organism evidence="2 3">
    <name type="scientific">Bacteroides stercorirosoris</name>
    <dbReference type="NCBI Taxonomy" id="871324"/>
    <lineage>
        <taxon>Bacteria</taxon>
        <taxon>Pseudomonadati</taxon>
        <taxon>Bacteroidota</taxon>
        <taxon>Bacteroidia</taxon>
        <taxon>Bacteroidales</taxon>
        <taxon>Bacteroidaceae</taxon>
        <taxon>Bacteroides</taxon>
    </lineage>
</organism>
<dbReference type="EMBL" id="QSCF01000022">
    <property type="protein sequence ID" value="RGX77865.1"/>
    <property type="molecule type" value="Genomic_DNA"/>
</dbReference>
<evidence type="ECO:0000313" key="1">
    <source>
        <dbReference type="EMBL" id="RGX77865.1"/>
    </source>
</evidence>
<dbReference type="eggNOG" id="COG4225">
    <property type="taxonomic scope" value="Bacteria"/>
</dbReference>
<reference evidence="2" key="2">
    <citation type="submission" date="2016-11" db="EMBL/GenBank/DDBJ databases">
        <authorList>
            <person name="Jaros S."/>
            <person name="Januszkiewicz K."/>
            <person name="Wedrychowicz H."/>
        </authorList>
    </citation>
    <scope>NUCLEOTIDE SEQUENCE [LARGE SCALE GENOMIC DNA]</scope>
    <source>
        <strain evidence="2">DSM 26884</strain>
    </source>
</reference>
<dbReference type="Proteomes" id="UP000286075">
    <property type="component" value="Unassembled WGS sequence"/>
</dbReference>
<reference evidence="3" key="1">
    <citation type="submission" date="2016-11" db="EMBL/GenBank/DDBJ databases">
        <authorList>
            <person name="Varghese N."/>
            <person name="Submissions S."/>
        </authorList>
    </citation>
    <scope>NUCLEOTIDE SEQUENCE [LARGE SCALE GENOMIC DNA]</scope>
    <source>
        <strain evidence="3">DSM 26884</strain>
    </source>
</reference>
<dbReference type="EMBL" id="FQZN01000027">
    <property type="protein sequence ID" value="SHJ42473.1"/>
    <property type="molecule type" value="Genomic_DNA"/>
</dbReference>
<gene>
    <name evidence="1" type="ORF">DXA68_14075</name>
    <name evidence="2" type="ORF">SAMN05444350_12723</name>
</gene>
<name>A0A1M6J6X7_9BACE</name>